<keyword evidence="14" id="KW-1185">Reference proteome</keyword>
<evidence type="ECO:0000256" key="8">
    <source>
        <dbReference type="ARBA" id="ARBA00022989"/>
    </source>
</evidence>
<name>A0AAN7IGJ7_QUERU</name>
<dbReference type="GO" id="GO:0005886">
    <property type="term" value="C:plasma membrane"/>
    <property type="evidence" value="ECO:0007669"/>
    <property type="project" value="UniProtKB-SubCell"/>
</dbReference>
<dbReference type="SUPFAM" id="SSF52047">
    <property type="entry name" value="RNI-like"/>
    <property type="match status" value="1"/>
</dbReference>
<dbReference type="InterPro" id="IPR003591">
    <property type="entry name" value="Leu-rich_rpt_typical-subtyp"/>
</dbReference>
<dbReference type="SMART" id="SM00365">
    <property type="entry name" value="LRR_SD22"/>
    <property type="match status" value="4"/>
</dbReference>
<feature type="transmembrane region" description="Helical" evidence="12">
    <location>
        <begin position="813"/>
        <end position="835"/>
    </location>
</feature>
<keyword evidence="7" id="KW-0677">Repeat</keyword>
<dbReference type="FunFam" id="3.80.10.10:FF:000470">
    <property type="entry name" value="LRR receptor-like serine/threonine-protein kinase RPK2"/>
    <property type="match status" value="1"/>
</dbReference>
<dbReference type="Proteomes" id="UP001324115">
    <property type="component" value="Unassembled WGS sequence"/>
</dbReference>
<dbReference type="FunFam" id="3.80.10.10:FF:000095">
    <property type="entry name" value="LRR receptor-like serine/threonine-protein kinase GSO1"/>
    <property type="match status" value="1"/>
</dbReference>
<dbReference type="SUPFAM" id="SSF52075">
    <property type="entry name" value="Outer arm dynein light chain 1"/>
    <property type="match status" value="1"/>
</dbReference>
<dbReference type="SUPFAM" id="SSF52058">
    <property type="entry name" value="L domain-like"/>
    <property type="match status" value="2"/>
</dbReference>
<evidence type="ECO:0000256" key="10">
    <source>
        <dbReference type="ARBA" id="ARBA00023170"/>
    </source>
</evidence>
<evidence type="ECO:0000256" key="7">
    <source>
        <dbReference type="ARBA" id="ARBA00022737"/>
    </source>
</evidence>
<evidence type="ECO:0000256" key="4">
    <source>
        <dbReference type="ARBA" id="ARBA00022614"/>
    </source>
</evidence>
<evidence type="ECO:0000313" key="14">
    <source>
        <dbReference type="Proteomes" id="UP001324115"/>
    </source>
</evidence>
<evidence type="ECO:0000256" key="3">
    <source>
        <dbReference type="ARBA" id="ARBA00022475"/>
    </source>
</evidence>
<keyword evidence="9 12" id="KW-0472">Membrane</keyword>
<keyword evidence="11" id="KW-0325">Glycoprotein</keyword>
<comment type="subcellular location">
    <subcellularLocation>
        <location evidence="1">Cell membrane</location>
        <topology evidence="1">Single-pass type I membrane protein</topology>
    </subcellularLocation>
</comment>
<dbReference type="FunFam" id="3.80.10.10:FF:000041">
    <property type="entry name" value="LRR receptor-like serine/threonine-protein kinase ERECTA"/>
    <property type="match status" value="1"/>
</dbReference>
<proteinExistence type="inferred from homology"/>
<dbReference type="Pfam" id="PF00560">
    <property type="entry name" value="LRR_1"/>
    <property type="match status" value="9"/>
</dbReference>
<gene>
    <name evidence="13" type="ORF">RGQ29_026725</name>
</gene>
<evidence type="ECO:0000256" key="5">
    <source>
        <dbReference type="ARBA" id="ARBA00022692"/>
    </source>
</evidence>
<dbReference type="PRINTS" id="PR00019">
    <property type="entry name" value="LEURICHRPT"/>
</dbReference>
<dbReference type="GO" id="GO:0051606">
    <property type="term" value="P:detection of stimulus"/>
    <property type="evidence" value="ECO:0007669"/>
    <property type="project" value="UniProtKB-ARBA"/>
</dbReference>
<comment type="similarity">
    <text evidence="2">Belongs to the RLP family.</text>
</comment>
<dbReference type="AlphaFoldDB" id="A0AAN7IGJ7"/>
<reference evidence="13 14" key="1">
    <citation type="journal article" date="2023" name="G3 (Bethesda)">
        <title>A haplotype-resolved chromosome-scale genome for Quercus rubra L. provides insights into the genetics of adaptive traits for red oak species.</title>
        <authorList>
            <person name="Kapoor B."/>
            <person name="Jenkins J."/>
            <person name="Schmutz J."/>
            <person name="Zhebentyayeva T."/>
            <person name="Kuelheim C."/>
            <person name="Coggeshall M."/>
            <person name="Heim C."/>
            <person name="Lasky J.R."/>
            <person name="Leites L."/>
            <person name="Islam-Faridi N."/>
            <person name="Romero-Severson J."/>
            <person name="DeLeo V.L."/>
            <person name="Lucas S.M."/>
            <person name="Lazic D."/>
            <person name="Gailing O."/>
            <person name="Carlson J."/>
            <person name="Staton M."/>
        </authorList>
    </citation>
    <scope>NUCLEOTIDE SEQUENCE [LARGE SCALE GENOMIC DNA]</scope>
    <source>
        <strain evidence="13">Pseudo-F2</strain>
    </source>
</reference>
<dbReference type="FunFam" id="3.80.10.10:FF:000413">
    <property type="entry name" value="Inactive leucine-rich repeat receptor-like protein kinase"/>
    <property type="match status" value="1"/>
</dbReference>
<sequence length="866" mass="96684">MGSLRYLNLSHAGFGGLIPHQLGNLSNLHYLNLGGSSYYNNLYVMNLQWLSGLPLLQHLDLSSANLSQASDWLQEISKLPSLLEFNNFSSLTTLDLSSNSFENTSILFWVFGLHNLLSLDLSYNQFQGPIPVHLQNLTSLRHLDLSGNTLNSSIPDWLYTFRHLEFLNLVNSNLQGTISSSIGNLTSAICIDLSFNELEGKVPRSLGNLCNLKEITLQGNKWSQEISEIFQSLLGCASNGLEILELFNAQLSGQLTDELGQFKNLVYLSLGYNSISGPIPWSIGNLSSLRSLYLERNQINGTLPPSFGQLSKLEFLNIESNILEGVVSEVHFAKLVRLTSLLASRNQLTLEVRNNWIPPFQLSFLILRSWNLGPRFPLWLLSQKHLKYLDISNTRVSDAVPPLFWNLSSQFVYLNLSHNQIYGEIPNIPMILSTSSMIDMSSNHFNGLLPCISSNVSFLDLSDNLLSGSILHFLCYKMNESKKMSYLNLGKNFLSGEIIGCWMKWQNLFALNLGNNHLSGSIPTSVGSLIYLQSLHLYNNKFSGKLPSSLKNCKNLVTLDIGKNEFVGSIPSWIGLRCSSLVILSLHSNNFYGYIPEKLCSLTSLQILDLSNNKLFGSIPRCVNNFRAMATNNNSNDPLFLFEQPIRYALSMLLDSALLVIKGKVLEYSTTLQLVKSIDLSKNNLSGKIPKEVTSLQGLQSLNLSFNVLIGRIPDNIGVMGSLESIDFSVNLLSGQIPQSMSSLTFLSHLNLSNNNLSGKIPLSTQLQSLSASCFIGNKLCGAPLIENCSINDVKPNVEMQRSKDFGGPKVDWFYVSMALGFVVGFWVVLGPLLLNKQWRIVYFEFLDYLMYKLWGVVAQIWQHCK</sequence>
<keyword evidence="5 12" id="KW-0812">Transmembrane</keyword>
<accession>A0AAN7IGJ7</accession>
<organism evidence="13 14">
    <name type="scientific">Quercus rubra</name>
    <name type="common">Northern red oak</name>
    <name type="synonym">Quercus borealis</name>
    <dbReference type="NCBI Taxonomy" id="3512"/>
    <lineage>
        <taxon>Eukaryota</taxon>
        <taxon>Viridiplantae</taxon>
        <taxon>Streptophyta</taxon>
        <taxon>Embryophyta</taxon>
        <taxon>Tracheophyta</taxon>
        <taxon>Spermatophyta</taxon>
        <taxon>Magnoliopsida</taxon>
        <taxon>eudicotyledons</taxon>
        <taxon>Gunneridae</taxon>
        <taxon>Pentapetalae</taxon>
        <taxon>rosids</taxon>
        <taxon>fabids</taxon>
        <taxon>Fagales</taxon>
        <taxon>Fagaceae</taxon>
        <taxon>Quercus</taxon>
    </lineage>
</organism>
<dbReference type="InterPro" id="IPR001611">
    <property type="entry name" value="Leu-rich_rpt"/>
</dbReference>
<keyword evidence="6" id="KW-0732">Signal</keyword>
<evidence type="ECO:0000256" key="12">
    <source>
        <dbReference type="SAM" id="Phobius"/>
    </source>
</evidence>
<evidence type="ECO:0000256" key="9">
    <source>
        <dbReference type="ARBA" id="ARBA00023136"/>
    </source>
</evidence>
<evidence type="ECO:0000256" key="6">
    <source>
        <dbReference type="ARBA" id="ARBA00022729"/>
    </source>
</evidence>
<dbReference type="EMBL" id="JAXUIC010000008">
    <property type="protein sequence ID" value="KAK4575885.1"/>
    <property type="molecule type" value="Genomic_DNA"/>
</dbReference>
<dbReference type="Gene3D" id="3.80.10.10">
    <property type="entry name" value="Ribonuclease Inhibitor"/>
    <property type="match status" value="3"/>
</dbReference>
<keyword evidence="4" id="KW-0433">Leucine-rich repeat</keyword>
<keyword evidence="10" id="KW-0675">Receptor</keyword>
<evidence type="ECO:0000313" key="13">
    <source>
        <dbReference type="EMBL" id="KAK4575885.1"/>
    </source>
</evidence>
<dbReference type="PROSITE" id="PS51450">
    <property type="entry name" value="LRR"/>
    <property type="match status" value="1"/>
</dbReference>
<dbReference type="PANTHER" id="PTHR48052:SF8">
    <property type="entry name" value="LRR RECEPTOR-LIKE SERINE_THREONINE-PROTEIN KINASE FLS2"/>
    <property type="match status" value="1"/>
</dbReference>
<keyword evidence="8 12" id="KW-1133">Transmembrane helix</keyword>
<dbReference type="PANTHER" id="PTHR48052">
    <property type="entry name" value="UNNAMED PRODUCT"/>
    <property type="match status" value="1"/>
</dbReference>
<evidence type="ECO:0000256" key="1">
    <source>
        <dbReference type="ARBA" id="ARBA00004251"/>
    </source>
</evidence>
<comment type="caution">
    <text evidence="13">The sequence shown here is derived from an EMBL/GenBank/DDBJ whole genome shotgun (WGS) entry which is preliminary data.</text>
</comment>
<dbReference type="Pfam" id="PF13855">
    <property type="entry name" value="LRR_8"/>
    <property type="match status" value="2"/>
</dbReference>
<protein>
    <submittedName>
        <fullName evidence="13">Uncharacterized protein</fullName>
    </submittedName>
</protein>
<evidence type="ECO:0000256" key="11">
    <source>
        <dbReference type="ARBA" id="ARBA00023180"/>
    </source>
</evidence>
<dbReference type="SMART" id="SM00369">
    <property type="entry name" value="LRR_TYP"/>
    <property type="match status" value="7"/>
</dbReference>
<keyword evidence="3" id="KW-1003">Cell membrane</keyword>
<dbReference type="InterPro" id="IPR032675">
    <property type="entry name" value="LRR_dom_sf"/>
</dbReference>
<evidence type="ECO:0000256" key="2">
    <source>
        <dbReference type="ARBA" id="ARBA00009592"/>
    </source>
</evidence>